<accession>A0A1W1V3V1</accession>
<dbReference type="EMBL" id="FWWV01000042">
    <property type="protein sequence ID" value="SMB87975.1"/>
    <property type="molecule type" value="Genomic_DNA"/>
</dbReference>
<proteinExistence type="predicted"/>
<keyword evidence="3" id="KW-1185">Reference proteome</keyword>
<dbReference type="NCBIfam" id="TIGR01641">
    <property type="entry name" value="phageSPP1_gp7"/>
    <property type="match status" value="1"/>
</dbReference>
<dbReference type="InterPro" id="IPR006528">
    <property type="entry name" value="Phage_head_morphogenesis_dom"/>
</dbReference>
<reference evidence="3" key="1">
    <citation type="submission" date="2017-04" db="EMBL/GenBank/DDBJ databases">
        <authorList>
            <person name="Varghese N."/>
            <person name="Submissions S."/>
        </authorList>
    </citation>
    <scope>NUCLEOTIDE SEQUENCE [LARGE SCALE GENOMIC DNA]</scope>
    <source>
        <strain evidence="3">DSM 23072</strain>
    </source>
</reference>
<evidence type="ECO:0000313" key="2">
    <source>
        <dbReference type="EMBL" id="SMB87975.1"/>
    </source>
</evidence>
<gene>
    <name evidence="2" type="ORF">SAMN05660772_02790</name>
</gene>
<dbReference type="Proteomes" id="UP000192408">
    <property type="component" value="Unassembled WGS sequence"/>
</dbReference>
<dbReference type="Pfam" id="PF04233">
    <property type="entry name" value="Phage_Mu_F"/>
    <property type="match status" value="1"/>
</dbReference>
<name>A0A1W1V3V1_9PAST</name>
<organism evidence="2 3">
    <name type="scientific">Pasteurella testudinis DSM 23072</name>
    <dbReference type="NCBI Taxonomy" id="1122938"/>
    <lineage>
        <taxon>Bacteria</taxon>
        <taxon>Pseudomonadati</taxon>
        <taxon>Pseudomonadota</taxon>
        <taxon>Gammaproteobacteria</taxon>
        <taxon>Pasteurellales</taxon>
        <taxon>Pasteurellaceae</taxon>
        <taxon>Pasteurella</taxon>
    </lineage>
</organism>
<feature type="domain" description="Phage head morphogenesis" evidence="1">
    <location>
        <begin position="189"/>
        <end position="294"/>
    </location>
</feature>
<dbReference type="STRING" id="1122938.SAMN05660772_02790"/>
<evidence type="ECO:0000313" key="3">
    <source>
        <dbReference type="Proteomes" id="UP000192408"/>
    </source>
</evidence>
<sequence length="330" mass="37892">MKKKANRNPILPRNKADPVGMGRQVKKLFDDIERRYQGIYAALKKLISSKLREKTVNAESQRSAIVCREFTPEPMIYFVNAGAADYDMTPEEFAHFTDEVQTILEDWLLDEDSSSAFWADVYLDEAQKQATVSVQSSLAQQSELYALNRPLHTVIFSEAYMGRLAIAQQLFYESWRGLTAQTKADLVHTISEAVARGTNIRETAEIISKRLDVSMARAKSMAQTEQLSVYRRAEWAEAREIKDELGLDARILHISALKNTTRRHHASRHGRIFTVDEQEAWYRQGGNRFNCYCKSQVVIHGDTPQSTLDTYAKERKKWLNITKRKSQHEA</sequence>
<dbReference type="AlphaFoldDB" id="A0A1W1V3V1"/>
<dbReference type="RefSeq" id="WP_084257676.1">
    <property type="nucleotide sequence ID" value="NZ_FWWV01000042.1"/>
</dbReference>
<evidence type="ECO:0000259" key="1">
    <source>
        <dbReference type="Pfam" id="PF04233"/>
    </source>
</evidence>
<protein>
    <submittedName>
        <fullName evidence="2">Phage putative head morphogenesis protein, SPP1 gp7 family</fullName>
    </submittedName>
</protein>